<dbReference type="Pfam" id="PF17921">
    <property type="entry name" value="Integrase_H2C2"/>
    <property type="match status" value="1"/>
</dbReference>
<sequence length="230" mass="27218">MEVMNEAHYAPYAASGSTKMYRDLRPCYWWPTMKKDVAEFVARCLTCQQVKAEHQAPAGKLHPLSIPEWKWEKITMDFVIGLPRTFRKHDAICIGMAPYEALYGRKCRSPICWDIEGLRQLEGPELIQETIDKIQTVKECLKAAHDQQKSYVDKHRREMEYEESEIEISEGLTYVEEPIEILDRSIKKLRNKEIPMVKVKWSHHSPREAIWEVEENMREKYLYLFSEPVR</sequence>
<dbReference type="EMBL" id="JACGWJ010000016">
    <property type="protein sequence ID" value="KAL0361345.1"/>
    <property type="molecule type" value="Genomic_DNA"/>
</dbReference>
<dbReference type="Gene3D" id="1.10.340.70">
    <property type="match status" value="1"/>
</dbReference>
<evidence type="ECO:0000313" key="2">
    <source>
        <dbReference type="EMBL" id="KAL0361345.1"/>
    </source>
</evidence>
<evidence type="ECO:0000259" key="1">
    <source>
        <dbReference type="Pfam" id="PF17921"/>
    </source>
</evidence>
<dbReference type="PANTHER" id="PTHR45835:SF99">
    <property type="entry name" value="CHROMO DOMAIN-CONTAINING PROTEIN-RELATED"/>
    <property type="match status" value="1"/>
</dbReference>
<protein>
    <recommendedName>
        <fullName evidence="1">Integrase zinc-binding domain-containing protein</fullName>
    </recommendedName>
</protein>
<reference evidence="2" key="2">
    <citation type="journal article" date="2024" name="Plant">
        <title>Genomic evolution and insights into agronomic trait innovations of Sesamum species.</title>
        <authorList>
            <person name="Miao H."/>
            <person name="Wang L."/>
            <person name="Qu L."/>
            <person name="Liu H."/>
            <person name="Sun Y."/>
            <person name="Le M."/>
            <person name="Wang Q."/>
            <person name="Wei S."/>
            <person name="Zheng Y."/>
            <person name="Lin W."/>
            <person name="Duan Y."/>
            <person name="Cao H."/>
            <person name="Xiong S."/>
            <person name="Wang X."/>
            <person name="Wei L."/>
            <person name="Li C."/>
            <person name="Ma Q."/>
            <person name="Ju M."/>
            <person name="Zhao R."/>
            <person name="Li G."/>
            <person name="Mu C."/>
            <person name="Tian Q."/>
            <person name="Mei H."/>
            <person name="Zhang T."/>
            <person name="Gao T."/>
            <person name="Zhang H."/>
        </authorList>
    </citation>
    <scope>NUCLEOTIDE SEQUENCE</scope>
    <source>
        <strain evidence="2">G02</strain>
    </source>
</reference>
<gene>
    <name evidence="2" type="ORF">Sradi_3819000</name>
</gene>
<dbReference type="InterPro" id="IPR041588">
    <property type="entry name" value="Integrase_H2C2"/>
</dbReference>
<reference evidence="2" key="1">
    <citation type="submission" date="2020-06" db="EMBL/GenBank/DDBJ databases">
        <authorList>
            <person name="Li T."/>
            <person name="Hu X."/>
            <person name="Zhang T."/>
            <person name="Song X."/>
            <person name="Zhang H."/>
            <person name="Dai N."/>
            <person name="Sheng W."/>
            <person name="Hou X."/>
            <person name="Wei L."/>
        </authorList>
    </citation>
    <scope>NUCLEOTIDE SEQUENCE</scope>
    <source>
        <strain evidence="2">G02</strain>
        <tissue evidence="2">Leaf</tissue>
    </source>
</reference>
<name>A0AAW2Q0W3_SESRA</name>
<accession>A0AAW2Q0W3</accession>
<dbReference type="PANTHER" id="PTHR45835">
    <property type="entry name" value="YALI0A06105P"/>
    <property type="match status" value="1"/>
</dbReference>
<comment type="caution">
    <text evidence="2">The sequence shown here is derived from an EMBL/GenBank/DDBJ whole genome shotgun (WGS) entry which is preliminary data.</text>
</comment>
<organism evidence="2">
    <name type="scientific">Sesamum radiatum</name>
    <name type="common">Black benniseed</name>
    <dbReference type="NCBI Taxonomy" id="300843"/>
    <lineage>
        <taxon>Eukaryota</taxon>
        <taxon>Viridiplantae</taxon>
        <taxon>Streptophyta</taxon>
        <taxon>Embryophyta</taxon>
        <taxon>Tracheophyta</taxon>
        <taxon>Spermatophyta</taxon>
        <taxon>Magnoliopsida</taxon>
        <taxon>eudicotyledons</taxon>
        <taxon>Gunneridae</taxon>
        <taxon>Pentapetalae</taxon>
        <taxon>asterids</taxon>
        <taxon>lamiids</taxon>
        <taxon>Lamiales</taxon>
        <taxon>Pedaliaceae</taxon>
        <taxon>Sesamum</taxon>
    </lineage>
</organism>
<dbReference type="AlphaFoldDB" id="A0AAW2Q0W3"/>
<feature type="domain" description="Integrase zinc-binding" evidence="1">
    <location>
        <begin position="2"/>
        <end position="52"/>
    </location>
</feature>
<proteinExistence type="predicted"/>